<protein>
    <recommendedName>
        <fullName evidence="3">Glutathione S-transferase C-terminal domain-containing protein</fullName>
    </recommendedName>
</protein>
<dbReference type="InterPro" id="IPR036282">
    <property type="entry name" value="Glutathione-S-Trfase_C_sf"/>
</dbReference>
<reference evidence="1 2" key="1">
    <citation type="submission" date="2018-12" db="EMBL/GenBank/DDBJ databases">
        <title>Croceicoccus ponticola sp. nov., a lipolytic bacterium isolated from seawater.</title>
        <authorList>
            <person name="Yoon J.-H."/>
        </authorList>
    </citation>
    <scope>NUCLEOTIDE SEQUENCE [LARGE SCALE GENOMIC DNA]</scope>
    <source>
        <strain evidence="1 2">GM-16</strain>
    </source>
</reference>
<evidence type="ECO:0008006" key="3">
    <source>
        <dbReference type="Google" id="ProtNLM"/>
    </source>
</evidence>
<dbReference type="EMBL" id="RXOL01000013">
    <property type="protein sequence ID" value="RVQ64608.1"/>
    <property type="molecule type" value="Genomic_DNA"/>
</dbReference>
<dbReference type="OrthoDB" id="5516668at2"/>
<keyword evidence="2" id="KW-1185">Reference proteome</keyword>
<accession>A0A437GU04</accession>
<evidence type="ECO:0000313" key="1">
    <source>
        <dbReference type="EMBL" id="RVQ64608.1"/>
    </source>
</evidence>
<name>A0A437GU04_9SPHN</name>
<gene>
    <name evidence="1" type="ORF">EKN06_15305</name>
</gene>
<dbReference type="SUPFAM" id="SSF47616">
    <property type="entry name" value="GST C-terminal domain-like"/>
    <property type="match status" value="1"/>
</dbReference>
<dbReference type="Proteomes" id="UP000283003">
    <property type="component" value="Unassembled WGS sequence"/>
</dbReference>
<organism evidence="1 2">
    <name type="scientific">Croceicoccus ponticola</name>
    <dbReference type="NCBI Taxonomy" id="2217664"/>
    <lineage>
        <taxon>Bacteria</taxon>
        <taxon>Pseudomonadati</taxon>
        <taxon>Pseudomonadota</taxon>
        <taxon>Alphaproteobacteria</taxon>
        <taxon>Sphingomonadales</taxon>
        <taxon>Erythrobacteraceae</taxon>
        <taxon>Croceicoccus</taxon>
    </lineage>
</organism>
<dbReference type="AlphaFoldDB" id="A0A437GU04"/>
<comment type="caution">
    <text evidence="1">The sequence shown here is derived from an EMBL/GenBank/DDBJ whole genome shotgun (WGS) entry which is preliminary data.</text>
</comment>
<proteinExistence type="predicted"/>
<evidence type="ECO:0000313" key="2">
    <source>
        <dbReference type="Proteomes" id="UP000283003"/>
    </source>
</evidence>
<sequence length="255" mass="27914">MEYLSVADARTRSGLRLVLTAGVPGPWGEAAKAVFAARNVSYLPVEQQAMQPNEELRDWTGHRNAPIACLDEEPPLTDWLDIVLLSERLGSGPSLLPDGEADRALSLGLAMAIAGPDGLGWHRRIEMTVAILDEPETTGTQLRAILGKYGVRPGSEVDSEERIVSILLGLAEQLERQKALGSSYFIGGAVTVTDIYWACFSMMLSPLPQDLNPMPDWLRPLYSAVSEKVDAAINPILIEHRDRIYGTHIAIPLDY</sequence>
<dbReference type="RefSeq" id="WP_127613780.1">
    <property type="nucleotide sequence ID" value="NZ_RXOL01000013.1"/>
</dbReference>